<name>A0A9N8HXY0_9STRA</name>
<evidence type="ECO:0000313" key="2">
    <source>
        <dbReference type="Proteomes" id="UP001153069"/>
    </source>
</evidence>
<sequence length="228" mass="24323">MMSAQSSTIIETLKEVTRLNNEGVRFLAICHPSEAHKRFKAALAMVNTHLGASEDFVLDAAPGVGAPQLATLAVPGMEDDTFYIHNQALAFNLEMFGSPEDFQMASSFLVFNLALSCHLGAMKTSSEPTARTACRLYEMCANLALSEEASTAELDCLASSLAVASMNNVAQLTYRLAGNAPKAVEILNSLNPSPELTQTSYMSPEQLDEIILNICTIMATPVVAASAA</sequence>
<keyword evidence="2" id="KW-1185">Reference proteome</keyword>
<dbReference type="AlphaFoldDB" id="A0A9N8HXY0"/>
<evidence type="ECO:0000313" key="1">
    <source>
        <dbReference type="EMBL" id="CAB9531338.1"/>
    </source>
</evidence>
<comment type="caution">
    <text evidence="1">The sequence shown here is derived from an EMBL/GenBank/DDBJ whole genome shotgun (WGS) entry which is preliminary data.</text>
</comment>
<gene>
    <name evidence="1" type="ORF">SEMRO_3439_G348050.1</name>
</gene>
<dbReference type="Proteomes" id="UP001153069">
    <property type="component" value="Unassembled WGS sequence"/>
</dbReference>
<organism evidence="1 2">
    <name type="scientific">Seminavis robusta</name>
    <dbReference type="NCBI Taxonomy" id="568900"/>
    <lineage>
        <taxon>Eukaryota</taxon>
        <taxon>Sar</taxon>
        <taxon>Stramenopiles</taxon>
        <taxon>Ochrophyta</taxon>
        <taxon>Bacillariophyta</taxon>
        <taxon>Bacillariophyceae</taxon>
        <taxon>Bacillariophycidae</taxon>
        <taxon>Naviculales</taxon>
        <taxon>Naviculaceae</taxon>
        <taxon>Seminavis</taxon>
    </lineage>
</organism>
<accession>A0A9N8HXY0</accession>
<proteinExistence type="predicted"/>
<protein>
    <submittedName>
        <fullName evidence="1">Uncharacterized protein</fullName>
    </submittedName>
</protein>
<reference evidence="1" key="1">
    <citation type="submission" date="2020-06" db="EMBL/GenBank/DDBJ databases">
        <authorList>
            <consortium name="Plant Systems Biology data submission"/>
        </authorList>
    </citation>
    <scope>NUCLEOTIDE SEQUENCE</scope>
    <source>
        <strain evidence="1">D6</strain>
    </source>
</reference>
<dbReference type="OrthoDB" id="53465at2759"/>
<dbReference type="EMBL" id="CAICTM010003437">
    <property type="protein sequence ID" value="CAB9531338.1"/>
    <property type="molecule type" value="Genomic_DNA"/>
</dbReference>